<protein>
    <submittedName>
        <fullName evidence="1">Uncharacterized protein</fullName>
    </submittedName>
</protein>
<dbReference type="EMBL" id="JANHOG010001309">
    <property type="protein sequence ID" value="KAJ3539281.1"/>
    <property type="molecule type" value="Genomic_DNA"/>
</dbReference>
<gene>
    <name evidence="1" type="ORF">NM688_g6387</name>
</gene>
<evidence type="ECO:0000313" key="1">
    <source>
        <dbReference type="EMBL" id="KAJ3539281.1"/>
    </source>
</evidence>
<accession>A0ACC1SGI6</accession>
<keyword evidence="2" id="KW-1185">Reference proteome</keyword>
<dbReference type="Proteomes" id="UP001148662">
    <property type="component" value="Unassembled WGS sequence"/>
</dbReference>
<sequence length="944" mass="103575">MSLSTSTTSTTAYTLVKYSRAYPSASKTQEGDAEWQHFTNPTIRLILDMRKKSSGELESYRCRVLWSLNSGEDAMDVDQNEVTFEDIELLSFSSPSLLQIQKQMFAVHGLPLKAVYRDAIVGIRYQHPRNLPPGVTPTFRRFQMNFQNASDASSFVDAIRPVCPCKANPPAVSAGLQNRSMTMLPGTSTAQKSASGSMPPPPESTTRQPLRSAMTMAPGPPTAPKVASVSMQPPSEPVNRHPLRSAATMQPSDTRPPAFPGREVAAKDSNSSCGPTDTPFVAVPPAQQHPNREDFSGLSRSSGVDGLRASESVEIPLNAFSGSDLPLVDLQSQGQISQTAPNALSGFTLESSISGGVLPGETSVPLFVPGACIQPYPSAGTNAETAVRSSNPRDQLLASLREVPPLYQLERAELETLVAQVVREDGFMTLASAVISESTKLIPSSIKLKTLDSMWTVKTFLGSAADSPPSSGLPAAVMMWSHHFESQDLMAGTAVSACFRRPAALIPLFDICGARRPCIERPSVRCPHLALGAMSVQMLPQELIDAVIDCLHDDKVSLVRCTEVCRAFLPAARRSLFEVLIINSKNGTFDDFVAFLQSTPHLRSLIRILHLKAEWSVRYSRFGLILNEDGTKLTIPTCATILSLLPRLQELSLSRIVIRSSEEVEGDLPSFHIPSCTFHNILVANERDALALLRVTSPKRLNIGNLKFIVPNIPPTIQEAETFQRDGCYPSEWALEDLSVPSSTDTAWLGAVVKATPAGRTLSSLDIEIQEEERIHAAEYLLDSVAPHLQHLHLHIVDLMFEQVGALALVQRLKLPACKALTSLTINVDLDLPAFSFIEHAVSATSDILERLTLEWDCRDLEAWELTEDLFPSNDYDREFSNLENAVLRCRRLQVFWFKSIVPTAGCGEQEVQENLVRRLPKVNEKGLLKFEVTVGDSYLRPMF</sequence>
<evidence type="ECO:0000313" key="2">
    <source>
        <dbReference type="Proteomes" id="UP001148662"/>
    </source>
</evidence>
<comment type="caution">
    <text evidence="1">The sequence shown here is derived from an EMBL/GenBank/DDBJ whole genome shotgun (WGS) entry which is preliminary data.</text>
</comment>
<name>A0ACC1SGI6_9APHY</name>
<reference evidence="1" key="1">
    <citation type="submission" date="2022-07" db="EMBL/GenBank/DDBJ databases">
        <title>Genome Sequence of Phlebia brevispora.</title>
        <authorList>
            <person name="Buettner E."/>
        </authorList>
    </citation>
    <scope>NUCLEOTIDE SEQUENCE</scope>
    <source>
        <strain evidence="1">MPL23</strain>
    </source>
</reference>
<proteinExistence type="predicted"/>
<organism evidence="1 2">
    <name type="scientific">Phlebia brevispora</name>
    <dbReference type="NCBI Taxonomy" id="194682"/>
    <lineage>
        <taxon>Eukaryota</taxon>
        <taxon>Fungi</taxon>
        <taxon>Dikarya</taxon>
        <taxon>Basidiomycota</taxon>
        <taxon>Agaricomycotina</taxon>
        <taxon>Agaricomycetes</taxon>
        <taxon>Polyporales</taxon>
        <taxon>Meruliaceae</taxon>
        <taxon>Phlebia</taxon>
    </lineage>
</organism>